<feature type="transmembrane region" description="Helical" evidence="7">
    <location>
        <begin position="271"/>
        <end position="288"/>
    </location>
</feature>
<evidence type="ECO:0000256" key="2">
    <source>
        <dbReference type="ARBA" id="ARBA00022448"/>
    </source>
</evidence>
<dbReference type="CDD" id="cd17477">
    <property type="entry name" value="MFS_YcaD_like"/>
    <property type="match status" value="1"/>
</dbReference>
<evidence type="ECO:0000313" key="10">
    <source>
        <dbReference type="Proteomes" id="UP000234748"/>
    </source>
</evidence>
<dbReference type="Pfam" id="PF00083">
    <property type="entry name" value="Sugar_tr"/>
    <property type="match status" value="1"/>
</dbReference>
<keyword evidence="2" id="KW-0813">Transport</keyword>
<evidence type="ECO:0000256" key="5">
    <source>
        <dbReference type="ARBA" id="ARBA00022989"/>
    </source>
</evidence>
<feature type="transmembrane region" description="Helical" evidence="7">
    <location>
        <begin position="239"/>
        <end position="259"/>
    </location>
</feature>
<evidence type="ECO:0000259" key="8">
    <source>
        <dbReference type="PROSITE" id="PS50850"/>
    </source>
</evidence>
<dbReference type="SUPFAM" id="SSF103473">
    <property type="entry name" value="MFS general substrate transporter"/>
    <property type="match status" value="1"/>
</dbReference>
<dbReference type="RefSeq" id="WP_101639689.1">
    <property type="nucleotide sequence ID" value="NZ_PGUY01000001.1"/>
</dbReference>
<reference evidence="9 10" key="1">
    <citation type="submission" date="2017-11" db="EMBL/GenBank/DDBJ databases">
        <title>Comparitive Functional Genomics of Dry Heat Resistant strains isolated from the Viking Spacecraft.</title>
        <authorList>
            <person name="Seuylemezian A."/>
            <person name="Cooper K."/>
            <person name="Vaishampayan P."/>
        </authorList>
    </citation>
    <scope>NUCLEOTIDE SEQUENCE [LARGE SCALE GENOMIC DNA]</scope>
    <source>
        <strain evidence="9 10">V1-29</strain>
    </source>
</reference>
<comment type="caution">
    <text evidence="9">The sequence shown here is derived from an EMBL/GenBank/DDBJ whole genome shotgun (WGS) entry which is preliminary data.</text>
</comment>
<gene>
    <name evidence="9" type="ORF">CUU66_00310</name>
</gene>
<dbReference type="PANTHER" id="PTHR23521:SF2">
    <property type="entry name" value="TRANSPORTER MFS SUPERFAMILY"/>
    <property type="match status" value="1"/>
</dbReference>
<feature type="transmembrane region" description="Helical" evidence="7">
    <location>
        <begin position="294"/>
        <end position="319"/>
    </location>
</feature>
<dbReference type="InterPro" id="IPR011701">
    <property type="entry name" value="MFS"/>
</dbReference>
<dbReference type="OrthoDB" id="478565at2"/>
<dbReference type="PANTHER" id="PTHR23521">
    <property type="entry name" value="TRANSPORTER MFS SUPERFAMILY"/>
    <property type="match status" value="1"/>
</dbReference>
<feature type="transmembrane region" description="Helical" evidence="7">
    <location>
        <begin position="331"/>
        <end position="353"/>
    </location>
</feature>
<feature type="transmembrane region" description="Helical" evidence="7">
    <location>
        <begin position="73"/>
        <end position="88"/>
    </location>
</feature>
<dbReference type="Pfam" id="PF07690">
    <property type="entry name" value="MFS_1"/>
    <property type="match status" value="1"/>
</dbReference>
<dbReference type="Gene3D" id="1.20.1250.20">
    <property type="entry name" value="MFS general substrate transporter like domains"/>
    <property type="match status" value="2"/>
</dbReference>
<proteinExistence type="predicted"/>
<feature type="transmembrane region" description="Helical" evidence="7">
    <location>
        <begin position="7"/>
        <end position="32"/>
    </location>
</feature>
<evidence type="ECO:0000256" key="7">
    <source>
        <dbReference type="SAM" id="Phobius"/>
    </source>
</evidence>
<feature type="transmembrane region" description="Helical" evidence="7">
    <location>
        <begin position="359"/>
        <end position="379"/>
    </location>
</feature>
<name>A0A2N5MC35_9BACI</name>
<evidence type="ECO:0000256" key="3">
    <source>
        <dbReference type="ARBA" id="ARBA00022475"/>
    </source>
</evidence>
<feature type="transmembrane region" description="Helical" evidence="7">
    <location>
        <begin position="44"/>
        <end position="61"/>
    </location>
</feature>
<keyword evidence="5 7" id="KW-1133">Transmembrane helix</keyword>
<dbReference type="GO" id="GO:0022857">
    <property type="term" value="F:transmembrane transporter activity"/>
    <property type="evidence" value="ECO:0007669"/>
    <property type="project" value="InterPro"/>
</dbReference>
<feature type="transmembrane region" description="Helical" evidence="7">
    <location>
        <begin position="132"/>
        <end position="153"/>
    </location>
</feature>
<dbReference type="GO" id="GO:0005886">
    <property type="term" value="C:plasma membrane"/>
    <property type="evidence" value="ECO:0007669"/>
    <property type="project" value="UniProtKB-SubCell"/>
</dbReference>
<dbReference type="InterPro" id="IPR005828">
    <property type="entry name" value="MFS_sugar_transport-like"/>
</dbReference>
<feature type="transmembrane region" description="Helical" evidence="7">
    <location>
        <begin position="159"/>
        <end position="178"/>
    </location>
</feature>
<keyword evidence="10" id="KW-1185">Reference proteome</keyword>
<dbReference type="EMBL" id="PGUY01000001">
    <property type="protein sequence ID" value="PLT31908.1"/>
    <property type="molecule type" value="Genomic_DNA"/>
</dbReference>
<sequence>MNQSRFHFWIIVSIVGISGFSQGMLLPLLAIIFENHGVSSSINGLHATGLYIGILLASPFMEQPLRKLGYKKMILIGGGTVFISLFMFPLWNSIWFWFALRMLIGIGDHMLHFATQTWITASSPLESRGKNVSIYGLFFGLGFAAGPVLTNLVEINENLPFFISSSISLLAWLTLFLLNNDFPEQTGDTVSFAGTISRFRKVSRYAWLAFLPTFSYGFVEASLNGNFPVYALRNGIDVSAVSILLPAFALGAIITQFPLGWLSDKIGRKKVLLLVMLSGFIFFMLAGLNKDSFAGLFICFLLAGMMTGSTFSLGISYMADLTPSRLLPAGNLMCGICFSVGSLAGPFFGGVVIEYISGAGFFYVISGIFFICFLLLALFKPLSPEKQESMSL</sequence>
<keyword evidence="6 7" id="KW-0472">Membrane</keyword>
<evidence type="ECO:0000313" key="9">
    <source>
        <dbReference type="EMBL" id="PLT31908.1"/>
    </source>
</evidence>
<dbReference type="AlphaFoldDB" id="A0A2N5MC35"/>
<comment type="subcellular location">
    <subcellularLocation>
        <location evidence="1">Cell membrane</location>
        <topology evidence="1">Multi-pass membrane protein</topology>
    </subcellularLocation>
</comment>
<accession>A0A2N5MC35</accession>
<evidence type="ECO:0000256" key="6">
    <source>
        <dbReference type="ARBA" id="ARBA00023136"/>
    </source>
</evidence>
<organism evidence="9 10">
    <name type="scientific">Peribacillus deserti</name>
    <dbReference type="NCBI Taxonomy" id="673318"/>
    <lineage>
        <taxon>Bacteria</taxon>
        <taxon>Bacillati</taxon>
        <taxon>Bacillota</taxon>
        <taxon>Bacilli</taxon>
        <taxon>Bacillales</taxon>
        <taxon>Bacillaceae</taxon>
        <taxon>Peribacillus</taxon>
    </lineage>
</organism>
<dbReference type="InterPro" id="IPR036259">
    <property type="entry name" value="MFS_trans_sf"/>
</dbReference>
<keyword evidence="3" id="KW-1003">Cell membrane</keyword>
<dbReference type="InterPro" id="IPR020846">
    <property type="entry name" value="MFS_dom"/>
</dbReference>
<dbReference type="PROSITE" id="PS50850">
    <property type="entry name" value="MFS"/>
    <property type="match status" value="1"/>
</dbReference>
<dbReference type="Proteomes" id="UP000234748">
    <property type="component" value="Unassembled WGS sequence"/>
</dbReference>
<keyword evidence="4 7" id="KW-0812">Transmembrane</keyword>
<feature type="domain" description="Major facilitator superfamily (MFS) profile" evidence="8">
    <location>
        <begin position="205"/>
        <end position="392"/>
    </location>
</feature>
<protein>
    <submittedName>
        <fullName evidence="9">MFS transporter</fullName>
    </submittedName>
</protein>
<feature type="transmembrane region" description="Helical" evidence="7">
    <location>
        <begin position="202"/>
        <end position="219"/>
    </location>
</feature>
<evidence type="ECO:0000256" key="1">
    <source>
        <dbReference type="ARBA" id="ARBA00004651"/>
    </source>
</evidence>
<dbReference type="InterPro" id="IPR047200">
    <property type="entry name" value="MFS_YcaD-like"/>
</dbReference>
<evidence type="ECO:0000256" key="4">
    <source>
        <dbReference type="ARBA" id="ARBA00022692"/>
    </source>
</evidence>